<dbReference type="Proteomes" id="UP000569329">
    <property type="component" value="Unassembled WGS sequence"/>
</dbReference>
<feature type="transmembrane region" description="Helical" evidence="7">
    <location>
        <begin position="90"/>
        <end position="111"/>
    </location>
</feature>
<dbReference type="GO" id="GO:0046872">
    <property type="term" value="F:metal ion binding"/>
    <property type="evidence" value="ECO:0007669"/>
    <property type="project" value="UniProtKB-KW"/>
</dbReference>
<feature type="transmembrane region" description="Helical" evidence="7">
    <location>
        <begin position="286"/>
        <end position="308"/>
    </location>
</feature>
<evidence type="ECO:0000256" key="3">
    <source>
        <dbReference type="ARBA" id="ARBA00022801"/>
    </source>
</evidence>
<organism evidence="9 10">
    <name type="scientific">Halosaccharopolyspora lacisalsi</name>
    <dbReference type="NCBI Taxonomy" id="1000566"/>
    <lineage>
        <taxon>Bacteria</taxon>
        <taxon>Bacillati</taxon>
        <taxon>Actinomycetota</taxon>
        <taxon>Actinomycetes</taxon>
        <taxon>Pseudonocardiales</taxon>
        <taxon>Pseudonocardiaceae</taxon>
        <taxon>Halosaccharopolyspora</taxon>
    </lineage>
</organism>
<evidence type="ECO:0000256" key="7">
    <source>
        <dbReference type="SAM" id="Phobius"/>
    </source>
</evidence>
<keyword evidence="4 6" id="KW-0862">Zinc</keyword>
<keyword evidence="3 6" id="KW-0378">Hydrolase</keyword>
<sequence length="312" mass="33406">MVLWVTLGLALLAALLIGPAPVLLARAWWPLRAPRAALVLWQALGATATLSAVGAGLGAAVAPLATTLTHGVHTLLAQLLAGQQPPGLRWPHYLALAWAIGLVGFLGWRCGRAIRATLGRRRRHRDVVDVVAEPVAELGPDVDMLDHPAPTAYCLPGRPSRIVISHGAVNLLPMPELHALLAHERAHVSARHDLAVLPFTALAHALSGLTTVHLARDAVCLLVEMLADDRARRSHDDRILARALLQFAAHKSAAPPEAFAATGAPVLTRVRRLLEPVPPISAWQRLLVYQLALALLFVPVGVLFSPLWPVLP</sequence>
<keyword evidence="10" id="KW-1185">Reference proteome</keyword>
<dbReference type="InterPro" id="IPR052173">
    <property type="entry name" value="Beta-lactam_resp_regulator"/>
</dbReference>
<dbReference type="InterPro" id="IPR001915">
    <property type="entry name" value="Peptidase_M48"/>
</dbReference>
<protein>
    <submittedName>
        <fullName evidence="9">Zn-dependent protease with chaperone function</fullName>
    </submittedName>
</protein>
<keyword evidence="1 6" id="KW-0645">Protease</keyword>
<dbReference type="GO" id="GO:0006508">
    <property type="term" value="P:proteolysis"/>
    <property type="evidence" value="ECO:0007669"/>
    <property type="project" value="UniProtKB-KW"/>
</dbReference>
<dbReference type="GO" id="GO:0004222">
    <property type="term" value="F:metalloendopeptidase activity"/>
    <property type="evidence" value="ECO:0007669"/>
    <property type="project" value="InterPro"/>
</dbReference>
<evidence type="ECO:0000256" key="6">
    <source>
        <dbReference type="RuleBase" id="RU003983"/>
    </source>
</evidence>
<keyword evidence="7" id="KW-1133">Transmembrane helix</keyword>
<dbReference type="PANTHER" id="PTHR34978:SF3">
    <property type="entry name" value="SLR0241 PROTEIN"/>
    <property type="match status" value="1"/>
</dbReference>
<evidence type="ECO:0000256" key="2">
    <source>
        <dbReference type="ARBA" id="ARBA00022723"/>
    </source>
</evidence>
<comment type="similarity">
    <text evidence="6">Belongs to the peptidase M48 family.</text>
</comment>
<evidence type="ECO:0000313" key="10">
    <source>
        <dbReference type="Proteomes" id="UP000569329"/>
    </source>
</evidence>
<dbReference type="EMBL" id="JACGWZ010000001">
    <property type="protein sequence ID" value="MBA8824065.1"/>
    <property type="molecule type" value="Genomic_DNA"/>
</dbReference>
<evidence type="ECO:0000256" key="1">
    <source>
        <dbReference type="ARBA" id="ARBA00022670"/>
    </source>
</evidence>
<keyword evidence="7" id="KW-0472">Membrane</keyword>
<name>A0A839DXH7_9PSEU</name>
<dbReference type="AlphaFoldDB" id="A0A839DXH7"/>
<evidence type="ECO:0000256" key="4">
    <source>
        <dbReference type="ARBA" id="ARBA00022833"/>
    </source>
</evidence>
<dbReference type="Gene3D" id="3.30.2010.10">
    <property type="entry name" value="Metalloproteases ('zincins'), catalytic domain"/>
    <property type="match status" value="1"/>
</dbReference>
<evidence type="ECO:0000259" key="8">
    <source>
        <dbReference type="Pfam" id="PF01435"/>
    </source>
</evidence>
<dbReference type="Pfam" id="PF01435">
    <property type="entry name" value="Peptidase_M48"/>
    <property type="match status" value="1"/>
</dbReference>
<dbReference type="RefSeq" id="WP_182543230.1">
    <property type="nucleotide sequence ID" value="NZ_JACGWZ010000001.1"/>
</dbReference>
<keyword evidence="2" id="KW-0479">Metal-binding</keyword>
<accession>A0A839DXH7</accession>
<evidence type="ECO:0000256" key="5">
    <source>
        <dbReference type="ARBA" id="ARBA00023049"/>
    </source>
</evidence>
<keyword evidence="5 6" id="KW-0482">Metalloprotease</keyword>
<keyword evidence="7" id="KW-0812">Transmembrane</keyword>
<gene>
    <name evidence="9" type="ORF">FHX42_001394</name>
</gene>
<comment type="caution">
    <text evidence="9">The sequence shown here is derived from an EMBL/GenBank/DDBJ whole genome shotgun (WGS) entry which is preliminary data.</text>
</comment>
<comment type="cofactor">
    <cofactor evidence="6">
        <name>Zn(2+)</name>
        <dbReference type="ChEBI" id="CHEBI:29105"/>
    </cofactor>
    <text evidence="6">Binds 1 zinc ion per subunit.</text>
</comment>
<proteinExistence type="inferred from homology"/>
<feature type="domain" description="Peptidase M48" evidence="8">
    <location>
        <begin position="129"/>
        <end position="201"/>
    </location>
</feature>
<evidence type="ECO:0000313" key="9">
    <source>
        <dbReference type="EMBL" id="MBA8824065.1"/>
    </source>
</evidence>
<dbReference type="PANTHER" id="PTHR34978">
    <property type="entry name" value="POSSIBLE SENSOR-TRANSDUCER PROTEIN BLAR"/>
    <property type="match status" value="1"/>
</dbReference>
<dbReference type="CDD" id="cd07326">
    <property type="entry name" value="M56_BlaR1_MecR1_like"/>
    <property type="match status" value="1"/>
</dbReference>
<reference evidence="9 10" key="1">
    <citation type="submission" date="2020-07" db="EMBL/GenBank/DDBJ databases">
        <title>Sequencing the genomes of 1000 actinobacteria strains.</title>
        <authorList>
            <person name="Klenk H.-P."/>
        </authorList>
    </citation>
    <scope>NUCLEOTIDE SEQUENCE [LARGE SCALE GENOMIC DNA]</scope>
    <source>
        <strain evidence="9 10">DSM 45975</strain>
    </source>
</reference>